<feature type="region of interest" description="Disordered" evidence="1">
    <location>
        <begin position="147"/>
        <end position="170"/>
    </location>
</feature>
<dbReference type="STRING" id="1121357.SAMN05661109_00558"/>
<accession>A0A1H9QIU1</accession>
<evidence type="ECO:0000313" key="4">
    <source>
        <dbReference type="Proteomes" id="UP000198929"/>
    </source>
</evidence>
<protein>
    <submittedName>
        <fullName evidence="3">PH domain-containing protein</fullName>
    </submittedName>
</protein>
<evidence type="ECO:0000256" key="1">
    <source>
        <dbReference type="SAM" id="MobiDB-lite"/>
    </source>
</evidence>
<keyword evidence="4" id="KW-1185">Reference proteome</keyword>
<feature type="transmembrane region" description="Helical" evidence="2">
    <location>
        <begin position="21"/>
        <end position="46"/>
    </location>
</feature>
<dbReference type="Proteomes" id="UP000198929">
    <property type="component" value="Unassembled WGS sequence"/>
</dbReference>
<dbReference type="EMBL" id="FOGQ01000002">
    <property type="protein sequence ID" value="SER60348.1"/>
    <property type="molecule type" value="Genomic_DNA"/>
</dbReference>
<organism evidence="3 4">
    <name type="scientific">Corynebacterium cystitidis DSM 20524</name>
    <dbReference type="NCBI Taxonomy" id="1121357"/>
    <lineage>
        <taxon>Bacteria</taxon>
        <taxon>Bacillati</taxon>
        <taxon>Actinomycetota</taxon>
        <taxon>Actinomycetes</taxon>
        <taxon>Mycobacteriales</taxon>
        <taxon>Corynebacteriaceae</taxon>
        <taxon>Corynebacterium</taxon>
    </lineage>
</organism>
<keyword evidence="2" id="KW-0812">Transmembrane</keyword>
<reference evidence="4" key="1">
    <citation type="submission" date="2016-10" db="EMBL/GenBank/DDBJ databases">
        <authorList>
            <person name="Varghese N."/>
            <person name="Submissions S."/>
        </authorList>
    </citation>
    <scope>NUCLEOTIDE SEQUENCE [LARGE SCALE GENOMIC DNA]</scope>
    <source>
        <strain evidence="4">DSM 20524</strain>
    </source>
</reference>
<gene>
    <name evidence="3" type="ORF">SAMN05661109_00558</name>
</gene>
<evidence type="ECO:0000256" key="2">
    <source>
        <dbReference type="SAM" id="Phobius"/>
    </source>
</evidence>
<keyword evidence="2" id="KW-1133">Transmembrane helix</keyword>
<keyword evidence="2" id="KW-0472">Membrane</keyword>
<feature type="transmembrane region" description="Helical" evidence="2">
    <location>
        <begin position="58"/>
        <end position="76"/>
    </location>
</feature>
<evidence type="ECO:0000313" key="3">
    <source>
        <dbReference type="EMBL" id="SER60348.1"/>
    </source>
</evidence>
<sequence>MPHMARFQLGRGEYARADMCAPLSTLVFPFLELLLITGVAWIVIGFMDQPESIVDTRLRNAVVGVWALLGLWRFVLPLIRSRRQRFVVTNKRILARSGELRPRVDSIPLHQIHSVRRHKGGINVAVYGFDRPVYFPHVGRAKRVEEILRRTPRPTPGPRPGLGSRPLPYR</sequence>
<name>A0A1H9QIU1_9CORY</name>
<dbReference type="AlphaFoldDB" id="A0A1H9QIU1"/>
<proteinExistence type="predicted"/>
<feature type="compositionally biased region" description="Low complexity" evidence="1">
    <location>
        <begin position="161"/>
        <end position="170"/>
    </location>
</feature>